<reference evidence="2 3" key="1">
    <citation type="submission" date="2018-06" db="EMBL/GenBank/DDBJ databases">
        <title>Genomic Encyclopedia of Archaeal and Bacterial Type Strains, Phase II (KMG-II): from individual species to whole genera.</title>
        <authorList>
            <person name="Goeker M."/>
        </authorList>
    </citation>
    <scope>NUCLEOTIDE SEQUENCE [LARGE SCALE GENOMIC DNA]</scope>
    <source>
        <strain evidence="2 3">T4</strain>
    </source>
</reference>
<dbReference type="AlphaFoldDB" id="A0A326S1W0"/>
<proteinExistence type="predicted"/>
<feature type="signal peptide" evidence="1">
    <location>
        <begin position="1"/>
        <end position="19"/>
    </location>
</feature>
<evidence type="ECO:0000313" key="3">
    <source>
        <dbReference type="Proteomes" id="UP000248917"/>
    </source>
</evidence>
<gene>
    <name evidence="2" type="ORF">CLV31_10342</name>
</gene>
<accession>A0A326S1W0</accession>
<sequence>MKKYLLLFCLMALVQVAFANSENPFSKLNEHAIQKDSVVVEFGKSGKVVIIVDSKEDFEKLKLMNINQIISELDLVENKETGELTIVEIRKRDGSVKEVVKVREDGAETEVRVGGMRVYVDESGANTKVKVETGGGKPKHDKPFRTYFNFDLGINNLLEDGKFPTSDNPYSVKGWGSWNVGMNWMASQKISNGFYWDFGLGFQWYNFKLENRDFQAVRGNGSIEFLERNDVDGMKSKISASYLTAMTLFKLDFGKMDGDGKRGLQLAAGPYVGYRLGGRSKFVYEEIGGSGRRKDKEATGLYLENLRYGVRGELGIGRVKFYTTYDLNNLFQEGKGPAVTPISFGVIF</sequence>
<comment type="caution">
    <text evidence="2">The sequence shown here is derived from an EMBL/GenBank/DDBJ whole genome shotgun (WGS) entry which is preliminary data.</text>
</comment>
<organism evidence="2 3">
    <name type="scientific">Algoriphagus aquaeductus</name>
    <dbReference type="NCBI Taxonomy" id="475299"/>
    <lineage>
        <taxon>Bacteria</taxon>
        <taxon>Pseudomonadati</taxon>
        <taxon>Bacteroidota</taxon>
        <taxon>Cytophagia</taxon>
        <taxon>Cytophagales</taxon>
        <taxon>Cyclobacteriaceae</taxon>
        <taxon>Algoriphagus</taxon>
    </lineage>
</organism>
<dbReference type="Proteomes" id="UP000248917">
    <property type="component" value="Unassembled WGS sequence"/>
</dbReference>
<evidence type="ECO:0000256" key="1">
    <source>
        <dbReference type="SAM" id="SignalP"/>
    </source>
</evidence>
<protein>
    <recommendedName>
        <fullName evidence="4">Outer membrane protein with beta-barrel domain</fullName>
    </recommendedName>
</protein>
<keyword evidence="1" id="KW-0732">Signal</keyword>
<dbReference type="RefSeq" id="WP_111391723.1">
    <property type="nucleotide sequence ID" value="NZ_JBJINY010000085.1"/>
</dbReference>
<evidence type="ECO:0000313" key="2">
    <source>
        <dbReference type="EMBL" id="PZV85252.1"/>
    </source>
</evidence>
<feature type="chain" id="PRO_5016375863" description="Outer membrane protein with beta-barrel domain" evidence="1">
    <location>
        <begin position="20"/>
        <end position="348"/>
    </location>
</feature>
<keyword evidence="3" id="KW-1185">Reference proteome</keyword>
<name>A0A326S1W0_9BACT</name>
<dbReference type="EMBL" id="QKTX01000003">
    <property type="protein sequence ID" value="PZV85252.1"/>
    <property type="molecule type" value="Genomic_DNA"/>
</dbReference>
<dbReference type="OrthoDB" id="891525at2"/>
<evidence type="ECO:0008006" key="4">
    <source>
        <dbReference type="Google" id="ProtNLM"/>
    </source>
</evidence>